<dbReference type="Pfam" id="PF00069">
    <property type="entry name" value="Pkinase"/>
    <property type="match status" value="1"/>
</dbReference>
<evidence type="ECO:0000256" key="2">
    <source>
        <dbReference type="ARBA" id="ARBA00012513"/>
    </source>
</evidence>
<reference evidence="6" key="1">
    <citation type="journal article" date="2020" name="J Insects Food Feed">
        <title>The yellow mealworm (Tenebrio molitor) genome: a resource for the emerging insects as food and feed industry.</title>
        <authorList>
            <person name="Eriksson T."/>
            <person name="Andere A."/>
            <person name="Kelstrup H."/>
            <person name="Emery V."/>
            <person name="Picard C."/>
        </authorList>
    </citation>
    <scope>NUCLEOTIDE SEQUENCE</scope>
    <source>
        <strain evidence="6">Stoneville</strain>
        <tissue evidence="6">Whole head</tissue>
    </source>
</reference>
<organism evidence="6 7">
    <name type="scientific">Tenebrio molitor</name>
    <name type="common">Yellow mealworm beetle</name>
    <dbReference type="NCBI Taxonomy" id="7067"/>
    <lineage>
        <taxon>Eukaryota</taxon>
        <taxon>Metazoa</taxon>
        <taxon>Ecdysozoa</taxon>
        <taxon>Arthropoda</taxon>
        <taxon>Hexapoda</taxon>
        <taxon>Insecta</taxon>
        <taxon>Pterygota</taxon>
        <taxon>Neoptera</taxon>
        <taxon>Endopterygota</taxon>
        <taxon>Coleoptera</taxon>
        <taxon>Polyphaga</taxon>
        <taxon>Cucujiformia</taxon>
        <taxon>Tenebrionidae</taxon>
        <taxon>Tenebrio</taxon>
    </lineage>
</organism>
<dbReference type="GO" id="GO:0005524">
    <property type="term" value="F:ATP binding"/>
    <property type="evidence" value="ECO:0007669"/>
    <property type="project" value="UniProtKB-KW"/>
</dbReference>
<dbReference type="AlphaFoldDB" id="A0A8J6LKR9"/>
<gene>
    <name evidence="6" type="ORF">GEV33_006050</name>
</gene>
<dbReference type="Gene3D" id="1.10.510.10">
    <property type="entry name" value="Transferase(Phosphotransferase) domain 1"/>
    <property type="match status" value="1"/>
</dbReference>
<dbReference type="Proteomes" id="UP000719412">
    <property type="component" value="Unassembled WGS sequence"/>
</dbReference>
<dbReference type="EMBL" id="JABDTM020021017">
    <property type="protein sequence ID" value="KAH0816741.1"/>
    <property type="molecule type" value="Genomic_DNA"/>
</dbReference>
<sequence>MAIEMIEGEPPYLNENPLRALYLIATNGKPDIKDKEKLSPAFQDFLDQCLAVEVDKRSSARDLLKHPFLKLARPLASLTPLILAAKDAAKQH</sequence>
<evidence type="ECO:0000256" key="4">
    <source>
        <dbReference type="ARBA" id="ARBA00022840"/>
    </source>
</evidence>
<comment type="caution">
    <text evidence="6">The sequence shown here is derived from an EMBL/GenBank/DDBJ whole genome shotgun (WGS) entry which is preliminary data.</text>
</comment>
<keyword evidence="7" id="KW-1185">Reference proteome</keyword>
<dbReference type="SUPFAM" id="SSF56112">
    <property type="entry name" value="Protein kinase-like (PK-like)"/>
    <property type="match status" value="1"/>
</dbReference>
<dbReference type="InterPro" id="IPR000719">
    <property type="entry name" value="Prot_kinase_dom"/>
</dbReference>
<name>A0A8J6LKR9_TENMO</name>
<dbReference type="InterPro" id="IPR011009">
    <property type="entry name" value="Kinase-like_dom_sf"/>
</dbReference>
<dbReference type="EC" id="2.7.11.1" evidence="2"/>
<evidence type="ECO:0000313" key="6">
    <source>
        <dbReference type="EMBL" id="KAH0816741.1"/>
    </source>
</evidence>
<evidence type="ECO:0000259" key="5">
    <source>
        <dbReference type="PROSITE" id="PS50011"/>
    </source>
</evidence>
<dbReference type="PANTHER" id="PTHR45832:SF22">
    <property type="entry name" value="SERINE_THREONINE-PROTEIN KINASE SAMKA-RELATED"/>
    <property type="match status" value="1"/>
</dbReference>
<feature type="domain" description="Protein kinase" evidence="5">
    <location>
        <begin position="1"/>
        <end position="69"/>
    </location>
</feature>
<dbReference type="GO" id="GO:0004674">
    <property type="term" value="F:protein serine/threonine kinase activity"/>
    <property type="evidence" value="ECO:0007669"/>
    <property type="project" value="UniProtKB-EC"/>
</dbReference>
<accession>A0A8J6LKR9</accession>
<evidence type="ECO:0000256" key="3">
    <source>
        <dbReference type="ARBA" id="ARBA00022741"/>
    </source>
</evidence>
<dbReference type="PROSITE" id="PS50011">
    <property type="entry name" value="PROTEIN_KINASE_DOM"/>
    <property type="match status" value="1"/>
</dbReference>
<keyword evidence="4" id="KW-0067">ATP-binding</keyword>
<evidence type="ECO:0000256" key="1">
    <source>
        <dbReference type="ARBA" id="ARBA00008874"/>
    </source>
</evidence>
<proteinExistence type="inferred from homology"/>
<keyword evidence="3" id="KW-0547">Nucleotide-binding</keyword>
<reference evidence="6" key="2">
    <citation type="submission" date="2021-08" db="EMBL/GenBank/DDBJ databases">
        <authorList>
            <person name="Eriksson T."/>
        </authorList>
    </citation>
    <scope>NUCLEOTIDE SEQUENCE</scope>
    <source>
        <strain evidence="6">Stoneville</strain>
        <tissue evidence="6">Whole head</tissue>
    </source>
</reference>
<comment type="similarity">
    <text evidence="1">Belongs to the protein kinase superfamily. STE Ser/Thr protein kinase family. STE20 subfamily.</text>
</comment>
<dbReference type="InterPro" id="IPR051931">
    <property type="entry name" value="PAK3-like"/>
</dbReference>
<dbReference type="PANTHER" id="PTHR45832">
    <property type="entry name" value="SERINE/THREONINE-PROTEIN KINASE SAMKA-RELATED-RELATED"/>
    <property type="match status" value="1"/>
</dbReference>
<evidence type="ECO:0000313" key="7">
    <source>
        <dbReference type="Proteomes" id="UP000719412"/>
    </source>
</evidence>
<protein>
    <recommendedName>
        <fullName evidence="2">non-specific serine/threonine protein kinase</fullName>
        <ecNumber evidence="2">2.7.11.1</ecNumber>
    </recommendedName>
</protein>